<dbReference type="InterPro" id="IPR001260">
    <property type="entry name" value="Coprogen_oxidase_aer"/>
</dbReference>
<comment type="catalytic activity">
    <reaction evidence="8">
        <text>coproporphyrinogen III + O2 + 2 H(+) = protoporphyrinogen IX + 2 CO2 + 2 H2O</text>
        <dbReference type="Rhea" id="RHEA:18257"/>
        <dbReference type="ChEBI" id="CHEBI:15377"/>
        <dbReference type="ChEBI" id="CHEBI:15378"/>
        <dbReference type="ChEBI" id="CHEBI:15379"/>
        <dbReference type="ChEBI" id="CHEBI:16526"/>
        <dbReference type="ChEBI" id="CHEBI:57307"/>
        <dbReference type="ChEBI" id="CHEBI:57309"/>
        <dbReference type="EC" id="1.3.3.3"/>
    </reaction>
    <physiologicalReaction direction="left-to-right" evidence="8">
        <dbReference type="Rhea" id="RHEA:18258"/>
    </physiologicalReaction>
</comment>
<dbReference type="EC" id="1.3.3.3" evidence="4"/>
<dbReference type="Proteomes" id="UP000765507">
    <property type="component" value="Unassembled WGS sequence"/>
</dbReference>
<dbReference type="SUPFAM" id="SSF102886">
    <property type="entry name" value="Coproporphyrinogen III oxidase"/>
    <property type="match status" value="1"/>
</dbReference>
<evidence type="ECO:0000256" key="5">
    <source>
        <dbReference type="ARBA" id="ARBA00023002"/>
    </source>
</evidence>
<dbReference type="GO" id="GO:0004109">
    <property type="term" value="F:coproporphyrinogen oxidase activity"/>
    <property type="evidence" value="ECO:0007669"/>
    <property type="project" value="UniProtKB-EC"/>
</dbReference>
<name>A0A8T1T161_CHESE</name>
<sequence length="474" mass="51860">SFPGASQTSPLLLGAVVRGGGGTTCPGMPCCPRWAGLGAQLAGSGCARGQPAAAVMSLLLRGAGGARGALRPCCPWGRAASRRGLGCSSGGWGPAGGGAGVRPGRRSLLAGLAGAAAALAGLGLVRRAEMVSREAAEEAADELSRRCGDFMAPPVSGLRELRSRRQDMRSRMEMLIMETQSQVCRALAQVDPGAAFTVDRWERKEGGGGISCVLQDGNVFEKAGVNVSVVFGHLSEEAAQQMRSRGKTLKTKNGKLPFCAMGVSSVIHPKNPHVPTIHFNYRYFEIEEADGTKQWWFGGGTDLTPTYLNEEDAVHFHKTLKEACDQHNPELYPKYKKWCDDYFYIKHRGERRGIGGIFFDDLDSPSKEEAFQFVQSCTKAIVPCYVPIVKKHSRDSFTPEEKLWQQLRRGRYVEFNLVYDRGTKFGLATPGSRIESILMSLPLTARWQYMHTPPEKSREAEILEVLRNPKDWVH</sequence>
<proteinExistence type="inferred from homology"/>
<keyword evidence="5" id="KW-0560">Oxidoreductase</keyword>
<dbReference type="PROSITE" id="PS01021">
    <property type="entry name" value="COPROGEN_OXIDASE"/>
    <property type="match status" value="1"/>
</dbReference>
<comment type="pathway">
    <text evidence="1">Porphyrin-containing compound metabolism; protoporphyrin-IX biosynthesis; protoporphyrinogen-IX from coproporphyrinogen-III (O2 route): step 1/1.</text>
</comment>
<keyword evidence="7" id="KW-0627">Porphyrin biosynthesis</keyword>
<gene>
    <name evidence="10" type="primary">CPOX</name>
    <name evidence="10" type="ORF">G0U57_015483</name>
</gene>
<evidence type="ECO:0000256" key="3">
    <source>
        <dbReference type="ARBA" id="ARBA00011738"/>
    </source>
</evidence>
<dbReference type="NCBIfam" id="NF003727">
    <property type="entry name" value="PRK05330.1"/>
    <property type="match status" value="1"/>
</dbReference>
<evidence type="ECO:0000313" key="11">
    <source>
        <dbReference type="Proteomes" id="UP000765507"/>
    </source>
</evidence>
<keyword evidence="6" id="KW-0350">Heme biosynthesis</keyword>
<feature type="non-terminal residue" evidence="10">
    <location>
        <position position="1"/>
    </location>
</feature>
<dbReference type="InterPro" id="IPR018375">
    <property type="entry name" value="Coprogen_oxidase_CS"/>
</dbReference>
<accession>A0A8T1T161</accession>
<evidence type="ECO:0000313" key="10">
    <source>
        <dbReference type="EMBL" id="KAG6935232.1"/>
    </source>
</evidence>
<dbReference type="InterPro" id="IPR036406">
    <property type="entry name" value="Coprogen_oxidase_aer_sf"/>
</dbReference>
<evidence type="ECO:0000256" key="1">
    <source>
        <dbReference type="ARBA" id="ARBA00005168"/>
    </source>
</evidence>
<evidence type="ECO:0000256" key="9">
    <source>
        <dbReference type="ARBA" id="ARBA00068761"/>
    </source>
</evidence>
<dbReference type="GO" id="GO:0006782">
    <property type="term" value="P:protoporphyrinogen IX biosynthetic process"/>
    <property type="evidence" value="ECO:0007669"/>
    <property type="project" value="TreeGrafter"/>
</dbReference>
<evidence type="ECO:0000256" key="4">
    <source>
        <dbReference type="ARBA" id="ARBA00012869"/>
    </source>
</evidence>
<dbReference type="AlphaFoldDB" id="A0A8T1T161"/>
<dbReference type="PANTHER" id="PTHR10755:SF0">
    <property type="entry name" value="OXYGEN-DEPENDENT COPROPORPHYRINOGEN-III OXIDASE, MITOCHONDRIAL"/>
    <property type="match status" value="1"/>
</dbReference>
<dbReference type="OrthoDB" id="15318at2759"/>
<dbReference type="FunFam" id="3.40.1500.10:FF:000002">
    <property type="entry name" value="oxygen-dependent coproporphyrinogen-III oxidase, mitochondrial"/>
    <property type="match status" value="1"/>
</dbReference>
<comment type="subunit">
    <text evidence="3">Homodimer.</text>
</comment>
<dbReference type="GO" id="GO:0005737">
    <property type="term" value="C:cytoplasm"/>
    <property type="evidence" value="ECO:0007669"/>
    <property type="project" value="TreeGrafter"/>
</dbReference>
<protein>
    <recommendedName>
        <fullName evidence="9">Oxygen-dependent coproporphyrinogen-III oxidase, mitochondrial</fullName>
        <ecNumber evidence="4">1.3.3.3</ecNumber>
    </recommendedName>
</protein>
<comment type="similarity">
    <text evidence="2">Belongs to the aerobic coproporphyrinogen-III oxidase family.</text>
</comment>
<dbReference type="PANTHER" id="PTHR10755">
    <property type="entry name" value="COPROPORPHYRINOGEN III OXIDASE, MITOCHONDRIAL"/>
    <property type="match status" value="1"/>
</dbReference>
<dbReference type="Gene3D" id="3.40.1500.10">
    <property type="entry name" value="Coproporphyrinogen III oxidase, aerobic"/>
    <property type="match status" value="1"/>
</dbReference>
<dbReference type="Pfam" id="PF01218">
    <property type="entry name" value="Coprogen_oxidas"/>
    <property type="match status" value="1"/>
</dbReference>
<evidence type="ECO:0000256" key="7">
    <source>
        <dbReference type="ARBA" id="ARBA00023244"/>
    </source>
</evidence>
<evidence type="ECO:0000256" key="6">
    <source>
        <dbReference type="ARBA" id="ARBA00023133"/>
    </source>
</evidence>
<dbReference type="EMBL" id="JAHGAV010000047">
    <property type="protein sequence ID" value="KAG6935232.1"/>
    <property type="molecule type" value="Genomic_DNA"/>
</dbReference>
<dbReference type="PRINTS" id="PR00073">
    <property type="entry name" value="COPRGNOXDASE"/>
</dbReference>
<evidence type="ECO:0000256" key="8">
    <source>
        <dbReference type="ARBA" id="ARBA00050340"/>
    </source>
</evidence>
<evidence type="ECO:0000256" key="2">
    <source>
        <dbReference type="ARBA" id="ARBA00010644"/>
    </source>
</evidence>
<keyword evidence="11" id="KW-1185">Reference proteome</keyword>
<organism evidence="10 11">
    <name type="scientific">Chelydra serpentina</name>
    <name type="common">Snapping turtle</name>
    <name type="synonym">Testudo serpentina</name>
    <dbReference type="NCBI Taxonomy" id="8475"/>
    <lineage>
        <taxon>Eukaryota</taxon>
        <taxon>Metazoa</taxon>
        <taxon>Chordata</taxon>
        <taxon>Craniata</taxon>
        <taxon>Vertebrata</taxon>
        <taxon>Euteleostomi</taxon>
        <taxon>Archelosauria</taxon>
        <taxon>Testudinata</taxon>
        <taxon>Testudines</taxon>
        <taxon>Cryptodira</taxon>
        <taxon>Durocryptodira</taxon>
        <taxon>Americhelydia</taxon>
        <taxon>Chelydroidea</taxon>
        <taxon>Chelydridae</taxon>
        <taxon>Chelydra</taxon>
    </lineage>
</organism>
<comment type="caution">
    <text evidence="10">The sequence shown here is derived from an EMBL/GenBank/DDBJ whole genome shotgun (WGS) entry which is preliminary data.</text>
</comment>
<reference evidence="10 11" key="1">
    <citation type="journal article" date="2020" name="G3 (Bethesda)">
        <title>Draft Genome of the Common Snapping Turtle, Chelydra serpentina, a Model for Phenotypic Plasticity in Reptiles.</title>
        <authorList>
            <person name="Das D."/>
            <person name="Singh S.K."/>
            <person name="Bierstedt J."/>
            <person name="Erickson A."/>
            <person name="Galli G.L.J."/>
            <person name="Crossley D.A. 2nd"/>
            <person name="Rhen T."/>
        </authorList>
    </citation>
    <scope>NUCLEOTIDE SEQUENCE [LARGE SCALE GENOMIC DNA]</scope>
    <source>
        <strain evidence="10">KW</strain>
    </source>
</reference>